<dbReference type="Gene3D" id="1.10.287.660">
    <property type="entry name" value="Helix hairpin bin"/>
    <property type="match status" value="1"/>
</dbReference>
<dbReference type="Pfam" id="PF04420">
    <property type="entry name" value="CHD5"/>
    <property type="match status" value="1"/>
</dbReference>
<feature type="transmembrane region" description="Helical" evidence="4">
    <location>
        <begin position="98"/>
        <end position="117"/>
    </location>
</feature>
<dbReference type="InterPro" id="IPR031962">
    <property type="entry name" value="DUF4781"/>
</dbReference>
<dbReference type="PANTHER" id="PTHR21115">
    <property type="entry name" value="GH06117P-RELATED"/>
    <property type="match status" value="1"/>
</dbReference>
<keyword evidence="4" id="KW-0472">Membrane</keyword>
<comment type="caution">
    <text evidence="6">The sequence shown here is derived from an EMBL/GenBank/DDBJ whole genome shotgun (WGS) entry which is preliminary data.</text>
</comment>
<proteinExistence type="predicted"/>
<dbReference type="PANTHER" id="PTHR21115:SF0">
    <property type="entry name" value="GH06117P-RELATED"/>
    <property type="match status" value="1"/>
</dbReference>
<accession>A0A9Q0M988</accession>
<evidence type="ECO:0000256" key="3">
    <source>
        <dbReference type="ARBA" id="ARBA00033006"/>
    </source>
</evidence>
<dbReference type="InterPro" id="IPR028945">
    <property type="entry name" value="Get1"/>
</dbReference>
<gene>
    <name evidence="6" type="ORF">RDWZM_005342</name>
</gene>
<feature type="transmembrane region" description="Helical" evidence="4">
    <location>
        <begin position="526"/>
        <end position="546"/>
    </location>
</feature>
<evidence type="ECO:0000256" key="2">
    <source>
        <dbReference type="ARBA" id="ARBA00032437"/>
    </source>
</evidence>
<protein>
    <recommendedName>
        <fullName evidence="1">Guided entry of tail-anchored proteins factor 1</fullName>
    </recommendedName>
    <alternativeName>
        <fullName evidence="2">Tail-anchored protein insertion receptor WRB</fullName>
    </alternativeName>
    <alternativeName>
        <fullName evidence="3">Tryptophan-rich basic protein</fullName>
    </alternativeName>
</protein>
<dbReference type="Pfam" id="PF16013">
    <property type="entry name" value="DUF4781"/>
    <property type="match status" value="1"/>
</dbReference>
<feature type="transmembrane region" description="Helical" evidence="4">
    <location>
        <begin position="123"/>
        <end position="145"/>
    </location>
</feature>
<keyword evidence="4" id="KW-1133">Transmembrane helix</keyword>
<feature type="transmembrane region" description="Helical" evidence="4">
    <location>
        <begin position="632"/>
        <end position="653"/>
    </location>
</feature>
<feature type="domain" description="DUF4781" evidence="5">
    <location>
        <begin position="449"/>
        <end position="738"/>
    </location>
</feature>
<evidence type="ECO:0000256" key="4">
    <source>
        <dbReference type="SAM" id="Phobius"/>
    </source>
</evidence>
<evidence type="ECO:0000313" key="6">
    <source>
        <dbReference type="EMBL" id="KAJ6219530.1"/>
    </source>
</evidence>
<dbReference type="EMBL" id="JAPWDV010000002">
    <property type="protein sequence ID" value="KAJ6219530.1"/>
    <property type="molecule type" value="Genomic_DNA"/>
</dbReference>
<dbReference type="AlphaFoldDB" id="A0A9Q0M988"/>
<feature type="transmembrane region" description="Helical" evidence="4">
    <location>
        <begin position="12"/>
        <end position="37"/>
    </location>
</feature>
<dbReference type="GO" id="GO:0071816">
    <property type="term" value="P:tail-anchored membrane protein insertion into ER membrane"/>
    <property type="evidence" value="ECO:0007669"/>
    <property type="project" value="InterPro"/>
</dbReference>
<feature type="transmembrane region" description="Helical" evidence="4">
    <location>
        <begin position="589"/>
        <end position="611"/>
    </location>
</feature>
<name>A0A9Q0M988_BLOTA</name>
<reference evidence="6" key="1">
    <citation type="submission" date="2022-12" db="EMBL/GenBank/DDBJ databases">
        <title>Genome assemblies of Blomia tropicalis.</title>
        <authorList>
            <person name="Cui Y."/>
        </authorList>
    </citation>
    <scope>NUCLEOTIDE SEQUENCE</scope>
    <source>
        <tissue evidence="6">Adult mites</tissue>
    </source>
</reference>
<evidence type="ECO:0000256" key="1">
    <source>
        <dbReference type="ARBA" id="ARBA00017951"/>
    </source>
</evidence>
<keyword evidence="4" id="KW-0812">Transmembrane</keyword>
<dbReference type="OMA" id="CTPKFYL"/>
<organism evidence="6 7">
    <name type="scientific">Blomia tropicalis</name>
    <name type="common">Mite</name>
    <dbReference type="NCBI Taxonomy" id="40697"/>
    <lineage>
        <taxon>Eukaryota</taxon>
        <taxon>Metazoa</taxon>
        <taxon>Ecdysozoa</taxon>
        <taxon>Arthropoda</taxon>
        <taxon>Chelicerata</taxon>
        <taxon>Arachnida</taxon>
        <taxon>Acari</taxon>
        <taxon>Acariformes</taxon>
        <taxon>Sarcoptiformes</taxon>
        <taxon>Astigmata</taxon>
        <taxon>Glycyphagoidea</taxon>
        <taxon>Echimyopodidae</taxon>
        <taxon>Blomia</taxon>
    </lineage>
</organism>
<evidence type="ECO:0000259" key="5">
    <source>
        <dbReference type="Pfam" id="PF16013"/>
    </source>
</evidence>
<dbReference type="Proteomes" id="UP001142055">
    <property type="component" value="Chromosome 2"/>
</dbReference>
<keyword evidence="7" id="KW-1185">Reference proteome</keyword>
<dbReference type="InterPro" id="IPR029012">
    <property type="entry name" value="Helix_hairpin_bin_sf"/>
</dbReference>
<evidence type="ECO:0000313" key="7">
    <source>
        <dbReference type="Proteomes" id="UP001142055"/>
    </source>
</evidence>
<sequence length="1076" mass="122078">MSILEDDLALFYMVTALSFYSAMIPTLVSLLLNIFIWDSQVETSLKRQVSDLKEELGTVCMTDEFAKYSKIQRKLNKATDELHSKNQSQMIYQNKTKLILYIILYAILIIGMKTHFIQSVSFWVFPPAKIIVSAFGLGLLFPVMFTMSGKLLKELSQLGSLQKKSKNLYQSAEKVLLLAFDHPKPLFVGTDRKEIEPLVERAIPLLRESFIQLNIRLEPELLEIAQRCRSGLQYIVDEFGPSGESKHIEFYDRLRSFLDGPVLSVEDYIKNCKELQIKPEDSYINKPVVTAEHISQIPDTHWWWFVEPLSEPKKKKNKNNNFNNKMGIFDVFTKELPSSWDDPSVVKWKESARDIIKTYYLSFRGSQWDQYEIDTVDEKYLLAKICFAMFGPPTEKMLIIFGKDIKRNNNRCKKSLLVGIIVVACKQEESEYVLPIFSVFIDDDPKVASAKRVYIDTQQRVYSGWDDWKSNNNMPMLKYAYPRRGFFTCSSHCRYEFDPEKDPDIEFGTSPACDLSARIFRQTDTVTGITAFACGVIGVASMFTPIGPAVLLTSAICGGSSATYGTTRAVIRLYDKGTHGESLTDIESFTLWFSIAATPLHFTSSIVNAALIRGATENGRIFSSSMRMFATVINFSALGVDGVMIGFGIANLVEKYKQDQLSPLDVLQFSMSVFFFTNTLIKPQMASSIIAKAQSEHIQAYANNLSDADAKATFNKFLDENKGSGSIKDTSKIIRTINKIDDPNTLFSGLKDAKEIKIGGRKGKTLLVNDQNQNVNRIKPNDVTFSSQLRDNPVNFQRNIRKLFKDMNADDIDVNGKKIFQNLSDRQKSQVNKVIGGTAGKNEHILNEAINISRQMGCDNVDDVLSVVELLCAELKQKHPNIQTKDISASELQTFDKTKFIKGIKHDCEVAMKICQNKDLKFEDPLKAAYHYRKHGSDFPAVLKNQKIEVYLTKVPSNIIQDGNLANIETVTNRDGSTFITKTYITHDDKFAIVIENMDSRIISSMYRKSGSYQQHESQLPTGRQWSFDPIGSLRKQVAQSLGFRAYIPIYVNLDTPDQRFEWTENLAEELFNIGK</sequence>